<organism evidence="2 3">
    <name type="scientific">Sphingobium lignivorans</name>
    <dbReference type="NCBI Taxonomy" id="2735886"/>
    <lineage>
        <taxon>Bacteria</taxon>
        <taxon>Pseudomonadati</taxon>
        <taxon>Pseudomonadota</taxon>
        <taxon>Alphaproteobacteria</taxon>
        <taxon>Sphingomonadales</taxon>
        <taxon>Sphingomonadaceae</taxon>
        <taxon>Sphingobium</taxon>
    </lineage>
</organism>
<evidence type="ECO:0000313" key="2">
    <source>
        <dbReference type="EMBL" id="MBB5984084.1"/>
    </source>
</evidence>
<keyword evidence="3" id="KW-1185">Reference proteome</keyword>
<proteinExistence type="predicted"/>
<dbReference type="EMBL" id="JACHKA010000001">
    <property type="protein sequence ID" value="MBB5984084.1"/>
    <property type="molecule type" value="Genomic_DNA"/>
</dbReference>
<dbReference type="PROSITE" id="PS51186">
    <property type="entry name" value="GNAT"/>
    <property type="match status" value="1"/>
</dbReference>
<dbReference type="Pfam" id="PF13302">
    <property type="entry name" value="Acetyltransf_3"/>
    <property type="match status" value="1"/>
</dbReference>
<sequence>MAEPVARTERLLLRGWDEADLPAFLQATNTPTVMRWLGGVMDSAAQAALLERVMTCQARNGFCFWIVERIADGAMLGFCGLKRADAPGSSVSGEMEVGWRLREDAWGQGYAREAATAALDLGFGRFGADRIVALTVPGNAASQRLMQRLGMQRRTDLDYQDCRFGPDLNPTIVHLISASQWEANS</sequence>
<evidence type="ECO:0000259" key="1">
    <source>
        <dbReference type="PROSITE" id="PS51186"/>
    </source>
</evidence>
<dbReference type="PANTHER" id="PTHR43792">
    <property type="entry name" value="GNAT FAMILY, PUTATIVE (AFU_ORTHOLOGUE AFUA_3G00765)-RELATED-RELATED"/>
    <property type="match status" value="1"/>
</dbReference>
<dbReference type="RefSeq" id="WP_184148766.1">
    <property type="nucleotide sequence ID" value="NZ_JACHKA010000001.1"/>
</dbReference>
<feature type="domain" description="N-acetyltransferase" evidence="1">
    <location>
        <begin position="11"/>
        <end position="169"/>
    </location>
</feature>
<dbReference type="InterPro" id="IPR051531">
    <property type="entry name" value="N-acetyltransferase"/>
</dbReference>
<accession>A0ABR6NCX6</accession>
<dbReference type="Proteomes" id="UP001138540">
    <property type="component" value="Unassembled WGS sequence"/>
</dbReference>
<dbReference type="InterPro" id="IPR016181">
    <property type="entry name" value="Acyl_CoA_acyltransferase"/>
</dbReference>
<dbReference type="Gene3D" id="3.40.630.30">
    <property type="match status" value="1"/>
</dbReference>
<dbReference type="InterPro" id="IPR000182">
    <property type="entry name" value="GNAT_dom"/>
</dbReference>
<comment type="caution">
    <text evidence="2">The sequence shown here is derived from an EMBL/GenBank/DDBJ whole genome shotgun (WGS) entry which is preliminary data.</text>
</comment>
<dbReference type="PANTHER" id="PTHR43792:SF1">
    <property type="entry name" value="N-ACETYLTRANSFERASE DOMAIN-CONTAINING PROTEIN"/>
    <property type="match status" value="1"/>
</dbReference>
<gene>
    <name evidence="2" type="ORF">HNP60_000058</name>
</gene>
<protein>
    <submittedName>
        <fullName evidence="2">RimJ/RimL family protein N-acetyltransferase</fullName>
    </submittedName>
</protein>
<evidence type="ECO:0000313" key="3">
    <source>
        <dbReference type="Proteomes" id="UP001138540"/>
    </source>
</evidence>
<name>A0ABR6NCX6_9SPHN</name>
<reference evidence="2 3" key="1">
    <citation type="submission" date="2020-08" db="EMBL/GenBank/DDBJ databases">
        <title>Exploring microbial biodiversity for novel pathways involved in the catabolism of aromatic compounds derived from lignin.</title>
        <authorList>
            <person name="Elkins J."/>
        </authorList>
    </citation>
    <scope>NUCLEOTIDE SEQUENCE [LARGE SCALE GENOMIC DNA]</scope>
    <source>
        <strain evidence="2 3">B1D3A</strain>
    </source>
</reference>
<dbReference type="SUPFAM" id="SSF55729">
    <property type="entry name" value="Acyl-CoA N-acyltransferases (Nat)"/>
    <property type="match status" value="1"/>
</dbReference>